<organism evidence="2">
    <name type="scientific">mine drainage metagenome</name>
    <dbReference type="NCBI Taxonomy" id="410659"/>
    <lineage>
        <taxon>unclassified sequences</taxon>
        <taxon>metagenomes</taxon>
        <taxon>ecological metagenomes</taxon>
    </lineage>
</organism>
<protein>
    <submittedName>
        <fullName evidence="2">Uncharacterized protein</fullName>
    </submittedName>
</protein>
<dbReference type="SUPFAM" id="SSF53300">
    <property type="entry name" value="vWA-like"/>
    <property type="match status" value="1"/>
</dbReference>
<dbReference type="Gene3D" id="3.40.50.410">
    <property type="entry name" value="von Willebrand factor, type A domain"/>
    <property type="match status" value="1"/>
</dbReference>
<comment type="caution">
    <text evidence="2">The sequence shown here is derived from an EMBL/GenBank/DDBJ whole genome shotgun (WGS) entry which is preliminary data.</text>
</comment>
<reference evidence="2" key="1">
    <citation type="submission" date="2016-10" db="EMBL/GenBank/DDBJ databases">
        <title>Sequence of Gallionella enrichment culture.</title>
        <authorList>
            <person name="Poehlein A."/>
            <person name="Muehling M."/>
            <person name="Daniel R."/>
        </authorList>
    </citation>
    <scope>NUCLEOTIDE SEQUENCE</scope>
</reference>
<dbReference type="AlphaFoldDB" id="A0A1J5Q8H1"/>
<name>A0A1J5Q8H1_9ZZZZ</name>
<evidence type="ECO:0000313" key="2">
    <source>
        <dbReference type="EMBL" id="OIQ79958.1"/>
    </source>
</evidence>
<dbReference type="InterPro" id="IPR036465">
    <property type="entry name" value="vWFA_dom_sf"/>
</dbReference>
<accession>A0A1J5Q8H1</accession>
<feature type="region of interest" description="Disordered" evidence="1">
    <location>
        <begin position="489"/>
        <end position="524"/>
    </location>
</feature>
<sequence length="591" mass="63105">MNVAWFTGLQWAHPWAWGLAALPLAVAGLRLWRASRSRHDALAYADAHLHPWAVRAGSGAQPVWRQVMQMLVGLLLAASLAGPRLPLARTAGGPPQTRHAVNVMVVLDASPGMEAAGPDGVSLIERARLALLDLLPHLRGERLGLTVYGKGAGELLPCTDDMHIFTLVLQQAGPELLRASQSAGLPGALELARRALLRTPGASRAVLLIAGADPASPASARLQAQLRQQAVRLRADGIPVFSLLLQHRSWFSRSASGLDADPIERLAQATGGMAVGLAADPWQVLYGDGLARLPSNPIPPAALAGWRELYGIPLLCAMALTFLLAFVDVRRGLGARASALALPIAVSCLLAVPPQPAHAQGTDTQAWSAWQAWRGGRYAQAMRLYAAIPGFHARMGEGGSAYRLGAFGPALAAYRRAMLDAHTDVQRAQALFNLGNAAFRIPGHLREAIDAYRASLVLAPAHSATLRNLRLAEAQWSQEHPESAITGIRKRGPASHHDHFGVDSGRPPSQMDHKPEVDSRVAASDQSLQAGGLLQQDELSRDSRHGLSPPVVDLQPALRKMQLLHDHAAQLLGGLLEQDNRRAVLAVQSTP</sequence>
<dbReference type="SUPFAM" id="SSF48452">
    <property type="entry name" value="TPR-like"/>
    <property type="match status" value="1"/>
</dbReference>
<gene>
    <name evidence="2" type="ORF">GALL_382970</name>
</gene>
<dbReference type="Gene3D" id="1.25.40.10">
    <property type="entry name" value="Tetratricopeptide repeat domain"/>
    <property type="match status" value="1"/>
</dbReference>
<proteinExistence type="predicted"/>
<dbReference type="EMBL" id="MLJW01001131">
    <property type="protein sequence ID" value="OIQ79958.1"/>
    <property type="molecule type" value="Genomic_DNA"/>
</dbReference>
<evidence type="ECO:0000256" key="1">
    <source>
        <dbReference type="SAM" id="MobiDB-lite"/>
    </source>
</evidence>
<dbReference type="InterPro" id="IPR011990">
    <property type="entry name" value="TPR-like_helical_dom_sf"/>
</dbReference>